<dbReference type="Proteomes" id="UP001379949">
    <property type="component" value="Unassembled WGS sequence"/>
</dbReference>
<evidence type="ECO:0000313" key="3">
    <source>
        <dbReference type="EMBL" id="MEL0613037.1"/>
    </source>
</evidence>
<dbReference type="Gene3D" id="3.10.450.50">
    <property type="match status" value="2"/>
</dbReference>
<keyword evidence="1" id="KW-0732">Signal</keyword>
<gene>
    <name evidence="3" type="ORF">V6242_07755</name>
</gene>
<keyword evidence="4" id="KW-1185">Reference proteome</keyword>
<feature type="signal peptide" evidence="1">
    <location>
        <begin position="1"/>
        <end position="18"/>
    </location>
</feature>
<name>A0ABU9G6H7_9GAMM</name>
<organism evidence="3 4">
    <name type="scientific">Marinomonas arenicola</name>
    <dbReference type="NCBI Taxonomy" id="569601"/>
    <lineage>
        <taxon>Bacteria</taxon>
        <taxon>Pseudomonadati</taxon>
        <taxon>Pseudomonadota</taxon>
        <taxon>Gammaproteobacteria</taxon>
        <taxon>Oceanospirillales</taxon>
        <taxon>Oceanospirillaceae</taxon>
        <taxon>Marinomonas</taxon>
    </lineage>
</organism>
<accession>A0ABU9G6H7</accession>
<feature type="domain" description="SnoaL-like" evidence="2">
    <location>
        <begin position="170"/>
        <end position="265"/>
    </location>
</feature>
<dbReference type="PROSITE" id="PS51257">
    <property type="entry name" value="PROKAR_LIPOPROTEIN"/>
    <property type="match status" value="1"/>
</dbReference>
<comment type="caution">
    <text evidence="3">The sequence shown here is derived from an EMBL/GenBank/DDBJ whole genome shotgun (WGS) entry which is preliminary data.</text>
</comment>
<reference evidence="3 4" key="1">
    <citation type="submission" date="2024-02" db="EMBL/GenBank/DDBJ databases">
        <title>Bacteria isolated from the canopy kelp, Nereocystis luetkeana.</title>
        <authorList>
            <person name="Pfister C.A."/>
            <person name="Younker I.T."/>
            <person name="Light S.H."/>
        </authorList>
    </citation>
    <scope>NUCLEOTIDE SEQUENCE [LARGE SCALE GENOMIC DNA]</scope>
    <source>
        <strain evidence="3 4">TI.4.07</strain>
    </source>
</reference>
<feature type="chain" id="PRO_5046672155" evidence="1">
    <location>
        <begin position="19"/>
        <end position="288"/>
    </location>
</feature>
<dbReference type="SUPFAM" id="SSF54427">
    <property type="entry name" value="NTF2-like"/>
    <property type="match status" value="2"/>
</dbReference>
<evidence type="ECO:0000259" key="2">
    <source>
        <dbReference type="Pfam" id="PF12680"/>
    </source>
</evidence>
<evidence type="ECO:0000313" key="4">
    <source>
        <dbReference type="Proteomes" id="UP001379949"/>
    </source>
</evidence>
<dbReference type="InterPro" id="IPR032710">
    <property type="entry name" value="NTF2-like_dom_sf"/>
</dbReference>
<proteinExistence type="predicted"/>
<sequence>MKVTLLATLIVSSALLSACTTTTGSNSDATKALTNKEKAVAVLNSIESGNPKAISYINSSHYTQHNLAVGDGLAGFGEVLQALPKGSAKVHVVRAFEDGNYVFTQTDYNFFGPKVGFDVFRFDKGLIVEHWDNLITKADKPNPSGHTQLDGVLTVTDLDKTAENKALVSDFVNTVLVKGEYQKMSQFFDGDNYIQHNPAIADGLSGLGKAIDEMAQHGIKMTFTKVHKVLGEGNFVLTISEGEFAGKATSYYDLFRVENGKIAEHWDVMETILPKSEWKNTNGKFGNL</sequence>
<dbReference type="Pfam" id="PF12680">
    <property type="entry name" value="SnoaL_2"/>
    <property type="match status" value="1"/>
</dbReference>
<evidence type="ECO:0000256" key="1">
    <source>
        <dbReference type="SAM" id="SignalP"/>
    </source>
</evidence>
<dbReference type="InterPro" id="IPR037401">
    <property type="entry name" value="SnoaL-like"/>
</dbReference>
<protein>
    <submittedName>
        <fullName evidence="3">Nuclear transport factor 2 family protein</fullName>
    </submittedName>
</protein>
<dbReference type="RefSeq" id="WP_341566869.1">
    <property type="nucleotide sequence ID" value="NZ_JBAKAR010000004.1"/>
</dbReference>
<dbReference type="EMBL" id="JBAKAR010000004">
    <property type="protein sequence ID" value="MEL0613037.1"/>
    <property type="molecule type" value="Genomic_DNA"/>
</dbReference>